<evidence type="ECO:0000313" key="3">
    <source>
        <dbReference type="EMBL" id="JAH95058.1"/>
    </source>
</evidence>
<keyword evidence="2" id="KW-0472">Membrane</keyword>
<feature type="region of interest" description="Disordered" evidence="1">
    <location>
        <begin position="1"/>
        <end position="21"/>
    </location>
</feature>
<feature type="region of interest" description="Disordered" evidence="1">
    <location>
        <begin position="69"/>
        <end position="91"/>
    </location>
</feature>
<reference evidence="3" key="2">
    <citation type="journal article" date="2015" name="Fish Shellfish Immunol.">
        <title>Early steps in the European eel (Anguilla anguilla)-Vibrio vulnificus interaction in the gills: Role of the RtxA13 toxin.</title>
        <authorList>
            <person name="Callol A."/>
            <person name="Pajuelo D."/>
            <person name="Ebbesson L."/>
            <person name="Teles M."/>
            <person name="MacKenzie S."/>
            <person name="Amaro C."/>
        </authorList>
    </citation>
    <scope>NUCLEOTIDE SEQUENCE</scope>
</reference>
<protein>
    <submittedName>
        <fullName evidence="3">Uncharacterized protein</fullName>
    </submittedName>
</protein>
<accession>A0A0E9X032</accession>
<reference evidence="3" key="1">
    <citation type="submission" date="2014-11" db="EMBL/GenBank/DDBJ databases">
        <authorList>
            <person name="Amaro Gonzalez C."/>
        </authorList>
    </citation>
    <scope>NUCLEOTIDE SEQUENCE</scope>
</reference>
<dbReference type="AlphaFoldDB" id="A0A0E9X032"/>
<feature type="transmembrane region" description="Helical" evidence="2">
    <location>
        <begin position="50"/>
        <end position="68"/>
    </location>
</feature>
<evidence type="ECO:0000256" key="1">
    <source>
        <dbReference type="SAM" id="MobiDB-lite"/>
    </source>
</evidence>
<feature type="compositionally biased region" description="Basic residues" evidence="1">
    <location>
        <begin position="69"/>
        <end position="85"/>
    </location>
</feature>
<sequence>MSNSETEPEWRLLPSHGAGQGHTTLPQFTFLLECEKQPMGSLSWQRGTCVGAGMSSLTVVGAPMRSLPLRKKKRKKKKAKIKHKHTNDSFS</sequence>
<keyword evidence="2" id="KW-1133">Transmembrane helix</keyword>
<dbReference type="EMBL" id="GBXM01013519">
    <property type="protein sequence ID" value="JAH95058.1"/>
    <property type="molecule type" value="Transcribed_RNA"/>
</dbReference>
<organism evidence="3">
    <name type="scientific">Anguilla anguilla</name>
    <name type="common">European freshwater eel</name>
    <name type="synonym">Muraena anguilla</name>
    <dbReference type="NCBI Taxonomy" id="7936"/>
    <lineage>
        <taxon>Eukaryota</taxon>
        <taxon>Metazoa</taxon>
        <taxon>Chordata</taxon>
        <taxon>Craniata</taxon>
        <taxon>Vertebrata</taxon>
        <taxon>Euteleostomi</taxon>
        <taxon>Actinopterygii</taxon>
        <taxon>Neopterygii</taxon>
        <taxon>Teleostei</taxon>
        <taxon>Anguilliformes</taxon>
        <taxon>Anguillidae</taxon>
        <taxon>Anguilla</taxon>
    </lineage>
</organism>
<keyword evidence="2" id="KW-0812">Transmembrane</keyword>
<name>A0A0E9X032_ANGAN</name>
<proteinExistence type="predicted"/>
<evidence type="ECO:0000256" key="2">
    <source>
        <dbReference type="SAM" id="Phobius"/>
    </source>
</evidence>